<reference evidence="1" key="1">
    <citation type="submission" date="2014-11" db="EMBL/GenBank/DDBJ databases">
        <authorList>
            <person name="Amaro Gonzalez C."/>
        </authorList>
    </citation>
    <scope>NUCLEOTIDE SEQUENCE</scope>
</reference>
<dbReference type="EMBL" id="GBXM01018183">
    <property type="protein sequence ID" value="JAH90394.1"/>
    <property type="molecule type" value="Transcribed_RNA"/>
</dbReference>
<proteinExistence type="predicted"/>
<name>A0A0E9WJ21_ANGAN</name>
<protein>
    <submittedName>
        <fullName evidence="1">Uncharacterized protein</fullName>
    </submittedName>
</protein>
<accession>A0A0E9WJ21</accession>
<organism evidence="1">
    <name type="scientific">Anguilla anguilla</name>
    <name type="common">European freshwater eel</name>
    <name type="synonym">Muraena anguilla</name>
    <dbReference type="NCBI Taxonomy" id="7936"/>
    <lineage>
        <taxon>Eukaryota</taxon>
        <taxon>Metazoa</taxon>
        <taxon>Chordata</taxon>
        <taxon>Craniata</taxon>
        <taxon>Vertebrata</taxon>
        <taxon>Euteleostomi</taxon>
        <taxon>Actinopterygii</taxon>
        <taxon>Neopterygii</taxon>
        <taxon>Teleostei</taxon>
        <taxon>Anguilliformes</taxon>
        <taxon>Anguillidae</taxon>
        <taxon>Anguilla</taxon>
    </lineage>
</organism>
<reference evidence="1" key="2">
    <citation type="journal article" date="2015" name="Fish Shellfish Immunol.">
        <title>Early steps in the European eel (Anguilla anguilla)-Vibrio vulnificus interaction in the gills: Role of the RtxA13 toxin.</title>
        <authorList>
            <person name="Callol A."/>
            <person name="Pajuelo D."/>
            <person name="Ebbesson L."/>
            <person name="Teles M."/>
            <person name="MacKenzie S."/>
            <person name="Amaro C."/>
        </authorList>
    </citation>
    <scope>NUCLEOTIDE SEQUENCE</scope>
</reference>
<sequence length="59" mass="6364">MAGTQKQISRTANLAPSSLTLLLANVTTFSLVPSSRFCFLCGITPDTYCFCIISSFLLV</sequence>
<evidence type="ECO:0000313" key="1">
    <source>
        <dbReference type="EMBL" id="JAH90394.1"/>
    </source>
</evidence>
<dbReference type="AlphaFoldDB" id="A0A0E9WJ21"/>